<dbReference type="OrthoDB" id="108890at2"/>
<name>A0A5B2XPM7_9PSEU</name>
<reference evidence="2 3" key="2">
    <citation type="submission" date="2019-09" db="EMBL/GenBank/DDBJ databases">
        <authorList>
            <person name="Jin C."/>
        </authorList>
    </citation>
    <scope>NUCLEOTIDE SEQUENCE [LARGE SCALE GENOMIC DNA]</scope>
    <source>
        <strain evidence="2 3">AN110305</strain>
    </source>
</reference>
<keyword evidence="3" id="KW-1185">Reference proteome</keyword>
<accession>A0A5B2XPM7</accession>
<reference evidence="2 3" key="1">
    <citation type="submission" date="2019-09" db="EMBL/GenBank/DDBJ databases">
        <title>Goodfellowia gen. nov., a new genus of the Pseudonocardineae related to Actinoalloteichus, containing Goodfellowia coeruleoviolacea gen. nov., comb. nov. gen. nov., comb. nov.</title>
        <authorList>
            <person name="Labeda D."/>
        </authorList>
    </citation>
    <scope>NUCLEOTIDE SEQUENCE [LARGE SCALE GENOMIC DNA]</scope>
    <source>
        <strain evidence="2 3">AN110305</strain>
    </source>
</reference>
<dbReference type="RefSeq" id="WP_149848706.1">
    <property type="nucleotide sequence ID" value="NZ_VUOB01000010.1"/>
</dbReference>
<gene>
    <name evidence="2" type="ORF">F0L68_07560</name>
</gene>
<evidence type="ECO:0000313" key="3">
    <source>
        <dbReference type="Proteomes" id="UP000323454"/>
    </source>
</evidence>
<dbReference type="GO" id="GO:0016491">
    <property type="term" value="F:oxidoreductase activity"/>
    <property type="evidence" value="ECO:0007669"/>
    <property type="project" value="InterPro"/>
</dbReference>
<protein>
    <submittedName>
        <fullName evidence="2">DUF2236 domain-containing protein</fullName>
    </submittedName>
</protein>
<dbReference type="Proteomes" id="UP000323454">
    <property type="component" value="Unassembled WGS sequence"/>
</dbReference>
<dbReference type="PANTHER" id="PTHR36151">
    <property type="entry name" value="BLR2777 PROTEIN"/>
    <property type="match status" value="1"/>
</dbReference>
<dbReference type="Pfam" id="PF09995">
    <property type="entry name" value="MPAB_Lcp_cat"/>
    <property type="match status" value="1"/>
</dbReference>
<dbReference type="AlphaFoldDB" id="A0A5B2XPM7"/>
<evidence type="ECO:0000313" key="2">
    <source>
        <dbReference type="EMBL" id="KAA2264910.1"/>
    </source>
</evidence>
<dbReference type="PANTHER" id="PTHR36151:SF3">
    <property type="entry name" value="ER-BOUND OXYGENASE MPAB_MPAB'_RUBBER OXYGENASE CATALYTIC DOMAIN-CONTAINING PROTEIN"/>
    <property type="match status" value="1"/>
</dbReference>
<feature type="domain" description="ER-bound oxygenase mpaB/mpaB'/Rubber oxygenase catalytic" evidence="1">
    <location>
        <begin position="19"/>
        <end position="246"/>
    </location>
</feature>
<proteinExistence type="predicted"/>
<dbReference type="EMBL" id="VUOB01000010">
    <property type="protein sequence ID" value="KAA2264910.1"/>
    <property type="molecule type" value="Genomic_DNA"/>
</dbReference>
<comment type="caution">
    <text evidence="2">The sequence shown here is derived from an EMBL/GenBank/DDBJ whole genome shotgun (WGS) entry which is preliminary data.</text>
</comment>
<evidence type="ECO:0000259" key="1">
    <source>
        <dbReference type="Pfam" id="PF09995"/>
    </source>
</evidence>
<organism evidence="2 3">
    <name type="scientific">Solihabitans fulvus</name>
    <dbReference type="NCBI Taxonomy" id="1892852"/>
    <lineage>
        <taxon>Bacteria</taxon>
        <taxon>Bacillati</taxon>
        <taxon>Actinomycetota</taxon>
        <taxon>Actinomycetes</taxon>
        <taxon>Pseudonocardiales</taxon>
        <taxon>Pseudonocardiaceae</taxon>
        <taxon>Solihabitans</taxon>
    </lineage>
</organism>
<sequence>MGGTAEADAGLLGPSSVTWQLHADPAMWLGGISSLYLQALHPRAVAAIVQNSNFREDPLGRLSRTGNFVGLATYGTTAQARAAAAKVRAVHRSLRAKDPRTGRRFRIDEPDLLLWVHCAEVASFLAVVRRAGFALTAAQADRYLAEQRETATLVGLHVDDVPGSTGELADYFRIVRHELRRTEDSEVVYRFLQRPPLQGPLRAGLPVYQSLVGELAYALLPDWAIELHGHRAYSPDVATGMLRALRSAALLIPGPLRWRVPHGHANQAIARLGRTATPSPRLLPKA</sequence>
<dbReference type="InterPro" id="IPR018713">
    <property type="entry name" value="MPAB/Lcp_cat_dom"/>
</dbReference>